<dbReference type="Pfam" id="PF11697">
    <property type="entry name" value="DUF3293"/>
    <property type="match status" value="1"/>
</dbReference>
<evidence type="ECO:0000313" key="1">
    <source>
        <dbReference type="EMBL" id="EIW87952.1"/>
    </source>
</evidence>
<dbReference type="PATRIC" id="fig|1195246.3.peg.3093"/>
<dbReference type="InterPro" id="IPR021710">
    <property type="entry name" value="DUF3293"/>
</dbReference>
<accession>I9NZA2</accession>
<gene>
    <name evidence="1" type="ORF">AGRI_15575</name>
</gene>
<comment type="caution">
    <text evidence="1">The sequence shown here is derived from an EMBL/GenBank/DDBJ whole genome shotgun (WGS) entry which is preliminary data.</text>
</comment>
<dbReference type="Proteomes" id="UP000035062">
    <property type="component" value="Unassembled WGS sequence"/>
</dbReference>
<keyword evidence="2" id="KW-1185">Reference proteome</keyword>
<dbReference type="AlphaFoldDB" id="I9NZA2"/>
<name>I9NZA2_9ALTE</name>
<evidence type="ECO:0008006" key="3">
    <source>
        <dbReference type="Google" id="ProtNLM"/>
    </source>
</evidence>
<evidence type="ECO:0000313" key="2">
    <source>
        <dbReference type="Proteomes" id="UP000035062"/>
    </source>
</evidence>
<dbReference type="eggNOG" id="ENOG5032WKV">
    <property type="taxonomic scope" value="Bacteria"/>
</dbReference>
<proteinExistence type="predicted"/>
<organism evidence="1 2">
    <name type="scientific">Alishewanella agri BL06</name>
    <dbReference type="NCBI Taxonomy" id="1195246"/>
    <lineage>
        <taxon>Bacteria</taxon>
        <taxon>Pseudomonadati</taxon>
        <taxon>Pseudomonadota</taxon>
        <taxon>Gammaproteobacteria</taxon>
        <taxon>Alteromonadales</taxon>
        <taxon>Alteromonadaceae</taxon>
        <taxon>Alishewanella</taxon>
    </lineage>
</organism>
<dbReference type="EMBL" id="AKKU01000026">
    <property type="protein sequence ID" value="EIW87952.1"/>
    <property type="molecule type" value="Genomic_DNA"/>
</dbReference>
<sequence>MNLWQLYKSSIFLSHQTLSMAINFAIISGQNPAGNAENPLYNQLLDKKLQARLQQLGVPYRSVIGAAPDLSFQEKSWVVLCDKQQAITLALEFTQNAIYWVEQGQLYLVPVLLPEQEECLGQFQQRLVLLPA</sequence>
<protein>
    <recommendedName>
        <fullName evidence="3">DUF3293 domain-containing protein</fullName>
    </recommendedName>
</protein>
<reference evidence="1 2" key="1">
    <citation type="journal article" date="2012" name="J. Bacteriol.">
        <title>Genome Sequence of Pectin-Degrading Alishewanella agri, Isolated from Landfill Soil.</title>
        <authorList>
            <person name="Kim J."/>
            <person name="Jung J."/>
            <person name="Sung J.S."/>
            <person name="Chun J."/>
            <person name="Park W."/>
        </authorList>
    </citation>
    <scope>NUCLEOTIDE SEQUENCE [LARGE SCALE GENOMIC DNA]</scope>
    <source>
        <strain evidence="1 2">BL06</strain>
    </source>
</reference>